<proteinExistence type="predicted"/>
<accession>A0A4Y2QZH7</accession>
<evidence type="ECO:0000256" key="1">
    <source>
        <dbReference type="SAM" id="MobiDB-lite"/>
    </source>
</evidence>
<name>A0A4Y2QZH7_ARAVE</name>
<sequence>MGQGFPLKENCGTFSLSKRSWSIQISPKVEVGVSSTVWGEVAILEDFQRKMALICVLLRGKSPTGSRNETLFKRKLRARESLDKRFQRRSARNTADSLRRARARRKQQMANRMNSQVEANVTEQDCGMMMGICNFCQALYWRNELNSSIKYTKCCHDGVPSPTQCIDEEPRKMPRSWSPAKEHLAGPPEHAVAPGALIDEEPQTRSIPAGPPGIIDAPQDCHHLQPCLKFPGM</sequence>
<protein>
    <submittedName>
        <fullName evidence="2">Uncharacterized protein</fullName>
    </submittedName>
</protein>
<dbReference type="EMBL" id="BGPR01015280">
    <property type="protein sequence ID" value="GBN68636.1"/>
    <property type="molecule type" value="Genomic_DNA"/>
</dbReference>
<organism evidence="2 3">
    <name type="scientific">Araneus ventricosus</name>
    <name type="common">Orbweaver spider</name>
    <name type="synonym">Epeira ventricosa</name>
    <dbReference type="NCBI Taxonomy" id="182803"/>
    <lineage>
        <taxon>Eukaryota</taxon>
        <taxon>Metazoa</taxon>
        <taxon>Ecdysozoa</taxon>
        <taxon>Arthropoda</taxon>
        <taxon>Chelicerata</taxon>
        <taxon>Arachnida</taxon>
        <taxon>Araneae</taxon>
        <taxon>Araneomorphae</taxon>
        <taxon>Entelegynae</taxon>
        <taxon>Araneoidea</taxon>
        <taxon>Araneidae</taxon>
        <taxon>Araneus</taxon>
    </lineage>
</organism>
<dbReference type="Proteomes" id="UP000499080">
    <property type="component" value="Unassembled WGS sequence"/>
</dbReference>
<dbReference type="OrthoDB" id="6569332at2759"/>
<comment type="caution">
    <text evidence="2">The sequence shown here is derived from an EMBL/GenBank/DDBJ whole genome shotgun (WGS) entry which is preliminary data.</text>
</comment>
<dbReference type="AlphaFoldDB" id="A0A4Y2QZH7"/>
<feature type="region of interest" description="Disordered" evidence="1">
    <location>
        <begin position="166"/>
        <end position="188"/>
    </location>
</feature>
<keyword evidence="3" id="KW-1185">Reference proteome</keyword>
<gene>
    <name evidence="2" type="ORF">AVEN_97_1</name>
</gene>
<evidence type="ECO:0000313" key="3">
    <source>
        <dbReference type="Proteomes" id="UP000499080"/>
    </source>
</evidence>
<reference evidence="2 3" key="1">
    <citation type="journal article" date="2019" name="Sci. Rep.">
        <title>Orb-weaving spider Araneus ventricosus genome elucidates the spidroin gene catalogue.</title>
        <authorList>
            <person name="Kono N."/>
            <person name="Nakamura H."/>
            <person name="Ohtoshi R."/>
            <person name="Moran D.A.P."/>
            <person name="Shinohara A."/>
            <person name="Yoshida Y."/>
            <person name="Fujiwara M."/>
            <person name="Mori M."/>
            <person name="Tomita M."/>
            <person name="Arakawa K."/>
        </authorList>
    </citation>
    <scope>NUCLEOTIDE SEQUENCE [LARGE SCALE GENOMIC DNA]</scope>
</reference>
<evidence type="ECO:0000313" key="2">
    <source>
        <dbReference type="EMBL" id="GBN68636.1"/>
    </source>
</evidence>